<evidence type="ECO:0000313" key="3">
    <source>
        <dbReference type="Proteomes" id="UP001238540"/>
    </source>
</evidence>
<dbReference type="RefSeq" id="WP_290312266.1">
    <property type="nucleotide sequence ID" value="NZ_JAUFQC010000001.1"/>
</dbReference>
<evidence type="ECO:0000313" key="2">
    <source>
        <dbReference type="EMBL" id="MDN3610759.1"/>
    </source>
</evidence>
<name>A0ABT8BWE4_9VIBR</name>
<feature type="transmembrane region" description="Helical" evidence="1">
    <location>
        <begin position="32"/>
        <end position="54"/>
    </location>
</feature>
<reference evidence="3" key="1">
    <citation type="journal article" date="2019" name="Int. J. Syst. Evol. Microbiol.">
        <title>The Global Catalogue of Microorganisms (GCM) 10K type strain sequencing project: providing services to taxonomists for standard genome sequencing and annotation.</title>
        <authorList>
            <consortium name="The Broad Institute Genomics Platform"/>
            <consortium name="The Broad Institute Genome Sequencing Center for Infectious Disease"/>
            <person name="Wu L."/>
            <person name="Ma J."/>
        </authorList>
    </citation>
    <scope>NUCLEOTIDE SEQUENCE [LARGE SCALE GENOMIC DNA]</scope>
    <source>
        <strain evidence="3">CECT 7398</strain>
    </source>
</reference>
<comment type="caution">
    <text evidence="2">The sequence shown here is derived from an EMBL/GenBank/DDBJ whole genome shotgun (WGS) entry which is preliminary data.</text>
</comment>
<sequence length="58" mass="6651">MIFFFRKKGDNSVSYRPCQTFGGAGGKCCQSLLFFFIFNILLGIDFFVLCQFSTENMD</sequence>
<protein>
    <submittedName>
        <fullName evidence="2">Uncharacterized protein</fullName>
    </submittedName>
</protein>
<proteinExistence type="predicted"/>
<accession>A0ABT8BWE4</accession>
<dbReference type="Proteomes" id="UP001238540">
    <property type="component" value="Unassembled WGS sequence"/>
</dbReference>
<organism evidence="2 3">
    <name type="scientific">Vibrio ostreicida</name>
    <dbReference type="NCBI Taxonomy" id="526588"/>
    <lineage>
        <taxon>Bacteria</taxon>
        <taxon>Pseudomonadati</taxon>
        <taxon>Pseudomonadota</taxon>
        <taxon>Gammaproteobacteria</taxon>
        <taxon>Vibrionales</taxon>
        <taxon>Vibrionaceae</taxon>
        <taxon>Vibrio</taxon>
    </lineage>
</organism>
<dbReference type="EMBL" id="JAUFQC010000001">
    <property type="protein sequence ID" value="MDN3610759.1"/>
    <property type="molecule type" value="Genomic_DNA"/>
</dbReference>
<gene>
    <name evidence="2" type="ORF">QWZ16_13720</name>
</gene>
<evidence type="ECO:0000256" key="1">
    <source>
        <dbReference type="SAM" id="Phobius"/>
    </source>
</evidence>
<keyword evidence="1" id="KW-1133">Transmembrane helix</keyword>
<keyword evidence="1" id="KW-0472">Membrane</keyword>
<keyword evidence="1" id="KW-0812">Transmembrane</keyword>
<keyword evidence="3" id="KW-1185">Reference proteome</keyword>